<evidence type="ECO:0000259" key="18">
    <source>
        <dbReference type="PROSITE" id="PS00624"/>
    </source>
</evidence>
<evidence type="ECO:0000313" key="20">
    <source>
        <dbReference type="Proteomes" id="UP001140091"/>
    </source>
</evidence>
<keyword evidence="20" id="KW-1185">Reference proteome</keyword>
<comment type="catalytic activity">
    <reaction evidence="12">
        <text>pyranose + acceptor = pyranos-3-ulose + reduced acceptor.</text>
        <dbReference type="EC" id="1.1.99.29"/>
    </reaction>
</comment>
<sequence>MKHLQATLFLLAIIPLLVHARVYESLESLPNRDYDFIIIGGGTAGSVVASRLTESNRFNVLLVEAGPNNEDVLDLKVPGFLNQINSTYNWNYVTEPLSGLNNRTIEYSRGHVLGGTSSINGMVYTRGAGDDYDAWAKITGDPGWSWKSLIPFIKRNEKWVAPLGGRNITGQYDPQVHGYNGNTLVSLVQSEPTEFDRRFMQSAQQLNGEFPFNLDPNSGDPIGVTWNQNTFGNGERSSAATAYLNTEVRRRPNLDIVINTLATRVLPVNQEGSGGQLEIRSVELAPRSGGNTRRVLAAKKEVVLSGGTVNTPHILLNSGIGNRTELSALGITTIHDLPDVGKGMSDHHAVLNVWNATGTTQPQPGPEALEQWRATRTGPLASSAFSGRPFIWTRIPSNASIFEEYGEDPSSGESAPHLEIIPGDEDNRVLAVVMLLTPKSRGSIQLRSSNPFDPPLIDLGLFTHPFDVEALRIGVSRAIRFFSAPAWSDYITALVTPDSDTTPREIFNEAFIRGTAGPGYHATGTAAMSARDKLKEGVVDPDLKVKGVKGLRIVDASVIPLIPTGHTQAPVYIVAERAVELIRETYQ</sequence>
<keyword evidence="6" id="KW-0964">Secreted</keyword>
<dbReference type="Pfam" id="PF05199">
    <property type="entry name" value="GMC_oxred_C"/>
    <property type="match status" value="1"/>
</dbReference>
<evidence type="ECO:0000256" key="2">
    <source>
        <dbReference type="ARBA" id="ARBA00004613"/>
    </source>
</evidence>
<comment type="catalytic activity">
    <reaction evidence="10">
        <text>pyranose + acceptor = pyranos-2-ulose + reduced acceptor.</text>
        <dbReference type="EC" id="1.1.99.29"/>
    </reaction>
</comment>
<reference evidence="19" key="1">
    <citation type="submission" date="2022-06" db="EMBL/GenBank/DDBJ databases">
        <title>Genome Sequence of Candolleomyces eurysporus.</title>
        <authorList>
            <person name="Buettner E."/>
        </authorList>
    </citation>
    <scope>NUCLEOTIDE SEQUENCE</scope>
    <source>
        <strain evidence="19">VTCC 930004</strain>
    </source>
</reference>
<evidence type="ECO:0000256" key="12">
    <source>
        <dbReference type="ARBA" id="ARBA00034029"/>
    </source>
</evidence>
<dbReference type="Proteomes" id="UP001140091">
    <property type="component" value="Unassembled WGS sequence"/>
</dbReference>
<dbReference type="EC" id="1.1.99.29" evidence="5"/>
<evidence type="ECO:0000256" key="16">
    <source>
        <dbReference type="PIRSR" id="PIRSR000137-2"/>
    </source>
</evidence>
<name>A0A9W8J9S7_9AGAR</name>
<comment type="caution">
    <text evidence="19">The sequence shown here is derived from an EMBL/GenBank/DDBJ whole genome shotgun (WGS) entry which is preliminary data.</text>
</comment>
<dbReference type="Gene3D" id="3.50.50.60">
    <property type="entry name" value="FAD/NAD(P)-binding domain"/>
    <property type="match status" value="1"/>
</dbReference>
<dbReference type="PIRSF" id="PIRSF000137">
    <property type="entry name" value="Alcohol_oxidase"/>
    <property type="match status" value="1"/>
</dbReference>
<evidence type="ECO:0000256" key="15">
    <source>
        <dbReference type="PIRSR" id="PIRSR000137-1"/>
    </source>
</evidence>
<feature type="domain" description="Glucose-methanol-choline oxidoreductase N-terminal" evidence="18">
    <location>
        <begin position="307"/>
        <end position="321"/>
    </location>
</feature>
<feature type="binding site" evidence="16">
    <location>
        <position position="112"/>
    </location>
    <ligand>
        <name>FAD</name>
        <dbReference type="ChEBI" id="CHEBI:57692"/>
    </ligand>
</feature>
<keyword evidence="17" id="KW-0732">Signal</keyword>
<evidence type="ECO:0000256" key="7">
    <source>
        <dbReference type="ARBA" id="ARBA00022630"/>
    </source>
</evidence>
<dbReference type="GO" id="GO:0005576">
    <property type="term" value="C:extracellular region"/>
    <property type="evidence" value="ECO:0007669"/>
    <property type="project" value="UniProtKB-SubCell"/>
</dbReference>
<comment type="subunit">
    <text evidence="4">Monomer.</text>
</comment>
<dbReference type="InterPro" id="IPR036188">
    <property type="entry name" value="FAD/NAD-bd_sf"/>
</dbReference>
<dbReference type="OrthoDB" id="269227at2759"/>
<evidence type="ECO:0000256" key="3">
    <source>
        <dbReference type="ARBA" id="ARBA00010790"/>
    </source>
</evidence>
<feature type="active site" description="Proton acceptor" evidence="15">
    <location>
        <position position="566"/>
    </location>
</feature>
<protein>
    <recommendedName>
        <fullName evidence="5">pyranose dehydrogenase (acceptor)</fullName>
        <ecNumber evidence="5">1.1.99.29</ecNumber>
    </recommendedName>
</protein>
<comment type="catalytic activity">
    <reaction evidence="11">
        <text>pyranose + acceptor = pyranos-2,3-diulose + reduced acceptor.</text>
        <dbReference type="EC" id="1.1.99.29"/>
    </reaction>
</comment>
<keyword evidence="8 16" id="KW-0274">FAD</keyword>
<proteinExistence type="inferred from homology"/>
<feature type="binding site" evidence="16">
    <location>
        <begin position="120"/>
        <end position="123"/>
    </location>
    <ligand>
        <name>FAD</name>
        <dbReference type="ChEBI" id="CHEBI:57692"/>
    </ligand>
</feature>
<evidence type="ECO:0000256" key="14">
    <source>
        <dbReference type="ARBA" id="ARBA00034059"/>
    </source>
</evidence>
<dbReference type="InterPro" id="IPR007867">
    <property type="entry name" value="GMC_OxRtase_C"/>
</dbReference>
<dbReference type="PANTHER" id="PTHR11552">
    <property type="entry name" value="GLUCOSE-METHANOL-CHOLINE GMC OXIDOREDUCTASE"/>
    <property type="match status" value="1"/>
</dbReference>
<evidence type="ECO:0000313" key="19">
    <source>
        <dbReference type="EMBL" id="KAJ2926838.1"/>
    </source>
</evidence>
<evidence type="ECO:0000256" key="8">
    <source>
        <dbReference type="ARBA" id="ARBA00022827"/>
    </source>
</evidence>
<dbReference type="Gene3D" id="3.30.560.10">
    <property type="entry name" value="Glucose Oxidase, domain 3"/>
    <property type="match status" value="1"/>
</dbReference>
<evidence type="ECO:0000256" key="10">
    <source>
        <dbReference type="ARBA" id="ARBA00033986"/>
    </source>
</evidence>
<dbReference type="SUPFAM" id="SSF51905">
    <property type="entry name" value="FAD/NAD(P)-binding domain"/>
    <property type="match status" value="1"/>
</dbReference>
<accession>A0A9W8J9S7</accession>
<evidence type="ECO:0000256" key="1">
    <source>
        <dbReference type="ARBA" id="ARBA00001974"/>
    </source>
</evidence>
<feature type="active site" description="Proton donor" evidence="15">
    <location>
        <position position="521"/>
    </location>
</feature>
<evidence type="ECO:0000256" key="4">
    <source>
        <dbReference type="ARBA" id="ARBA00011245"/>
    </source>
</evidence>
<evidence type="ECO:0000256" key="17">
    <source>
        <dbReference type="SAM" id="SignalP"/>
    </source>
</evidence>
<dbReference type="PROSITE" id="PS00624">
    <property type="entry name" value="GMC_OXRED_2"/>
    <property type="match status" value="1"/>
</dbReference>
<evidence type="ECO:0000256" key="13">
    <source>
        <dbReference type="ARBA" id="ARBA00034050"/>
    </source>
</evidence>
<dbReference type="Pfam" id="PF00732">
    <property type="entry name" value="GMC_oxred_N"/>
    <property type="match status" value="1"/>
</dbReference>
<feature type="non-terminal residue" evidence="19">
    <location>
        <position position="1"/>
    </location>
</feature>
<dbReference type="InterPro" id="IPR000172">
    <property type="entry name" value="GMC_OxRdtase_N"/>
</dbReference>
<evidence type="ECO:0000256" key="5">
    <source>
        <dbReference type="ARBA" id="ARBA00013177"/>
    </source>
</evidence>
<dbReference type="AlphaFoldDB" id="A0A9W8J9S7"/>
<keyword evidence="7" id="KW-0285">Flavoprotein</keyword>
<evidence type="ECO:0000256" key="6">
    <source>
        <dbReference type="ARBA" id="ARBA00022525"/>
    </source>
</evidence>
<feature type="chain" id="PRO_5040871071" description="pyranose dehydrogenase (acceptor)" evidence="17">
    <location>
        <begin position="21"/>
        <end position="587"/>
    </location>
</feature>
<comment type="catalytic activity">
    <reaction evidence="13">
        <text>a pyranoside + acceptor = a pyranosid-3-ulose + reduced acceptor.</text>
        <dbReference type="EC" id="1.1.99.29"/>
    </reaction>
</comment>
<comment type="catalytic activity">
    <reaction evidence="14">
        <text>a pyranoside + acceptor = a pyranosid-3,4-diulose + reduced acceptor.</text>
        <dbReference type="EC" id="1.1.99.29"/>
    </reaction>
</comment>
<comment type="similarity">
    <text evidence="3">Belongs to the GMC oxidoreductase family.</text>
</comment>
<evidence type="ECO:0000256" key="11">
    <source>
        <dbReference type="ARBA" id="ARBA00034010"/>
    </source>
</evidence>
<dbReference type="GO" id="GO:0050660">
    <property type="term" value="F:flavin adenine dinucleotide binding"/>
    <property type="evidence" value="ECO:0007669"/>
    <property type="project" value="InterPro"/>
</dbReference>
<comment type="cofactor">
    <cofactor evidence="1 16">
        <name>FAD</name>
        <dbReference type="ChEBI" id="CHEBI:57692"/>
    </cofactor>
</comment>
<dbReference type="GO" id="GO:0033718">
    <property type="term" value="F:pyranose dehydrogenase (acceptor) activity"/>
    <property type="evidence" value="ECO:0007669"/>
    <property type="project" value="UniProtKB-EC"/>
</dbReference>
<dbReference type="PANTHER" id="PTHR11552:SF147">
    <property type="entry name" value="CHOLINE DEHYDROGENASE, MITOCHONDRIAL"/>
    <property type="match status" value="1"/>
</dbReference>
<comment type="function">
    <text evidence="9">Catalyzes the single-oxidation or sequential double oxidation reaction of carbohydrates primarily at carbon-2 and/or carbon-3 with the concomitant reduction of the flavin. The enzyme exhibits a broad sugar substrate specificity, oxidizing different aldopyranoses to the corresponding C-1, C-2, C-3 or C-1,2, C-2,3 and C-3,4 (di)dehydro sugars with substrate-specific regioselectivity. Accepts only a narrow range of electron acceptors such as substituted benzoquinones and complexed metal ions and reacts extremely slowly with O(2) as acceptor. May play a role in the natural recycling of plant matter by oxidizing all major monosaccharides in lignocellulose and by reducing quinone compounds or reactive radical species generated during lignin depolymerization.</text>
</comment>
<dbReference type="EMBL" id="JANBPK010001045">
    <property type="protein sequence ID" value="KAJ2926838.1"/>
    <property type="molecule type" value="Genomic_DNA"/>
</dbReference>
<gene>
    <name evidence="19" type="ORF">H1R20_g10291</name>
</gene>
<dbReference type="InterPro" id="IPR012132">
    <property type="entry name" value="GMC_OxRdtase"/>
</dbReference>
<feature type="binding site" evidence="16">
    <location>
        <position position="116"/>
    </location>
    <ligand>
        <name>FAD</name>
        <dbReference type="ChEBI" id="CHEBI:57692"/>
    </ligand>
</feature>
<evidence type="ECO:0000256" key="9">
    <source>
        <dbReference type="ARBA" id="ARBA00024699"/>
    </source>
</evidence>
<organism evidence="19 20">
    <name type="scientific">Candolleomyces eurysporus</name>
    <dbReference type="NCBI Taxonomy" id="2828524"/>
    <lineage>
        <taxon>Eukaryota</taxon>
        <taxon>Fungi</taxon>
        <taxon>Dikarya</taxon>
        <taxon>Basidiomycota</taxon>
        <taxon>Agaricomycotina</taxon>
        <taxon>Agaricomycetes</taxon>
        <taxon>Agaricomycetidae</taxon>
        <taxon>Agaricales</taxon>
        <taxon>Agaricineae</taxon>
        <taxon>Psathyrellaceae</taxon>
        <taxon>Candolleomyces</taxon>
    </lineage>
</organism>
<comment type="subcellular location">
    <subcellularLocation>
        <location evidence="2">Secreted</location>
    </subcellularLocation>
</comment>
<dbReference type="SUPFAM" id="SSF54373">
    <property type="entry name" value="FAD-linked reductases, C-terminal domain"/>
    <property type="match status" value="1"/>
</dbReference>
<feature type="signal peptide" evidence="17">
    <location>
        <begin position="1"/>
        <end position="20"/>
    </location>
</feature>